<feature type="domain" description="Thiamine pyrophosphate enzyme TPP-binding" evidence="8">
    <location>
        <begin position="476"/>
        <end position="560"/>
    </location>
</feature>
<sequence length="1196" mass="132120">MASTPATTPAVAAPLASLDDRYRVTGRVYLTGYQALVRLLLIQRERDEAAGLNTAGFVSGYRGSPLGGLDQTLWRAKEHLRSHHVVFQPGVNEDLAATAVWGTQQVGLFPGAKYDGVFAMWYGKGPGVDRCGDVFRHANAAGTSRFGGVLAVAGDDHAAKSSTLPHQTDHVFKALMMPVLAPAGVQEYLDLGIHGYALSRYCGCWVAFKALADTVETSASIDVDPFRIETRIPEDFPLPPDGLNIRWPDPPLVQEKRLLHHKLYAALAYCRANGLNHVVIDSPQPRLGIITSGKAYLDVRQALDDLGIDEELAARIGIRVYKVGMVWPLEAEGVRRFAEGLEEILVVEEKRQLIEYQLKEELYNWREDVRPRVIGKFDEKGEWAHILRPDGKVDHGQWLLPAAGELNPSQIARVIAQRIARFYTSERIRERLAFLDASERALTVRPPVAERVPTFCPGCPHNTSTHVPEGSRAVAGIGCHYMVTWMPERRTATFTHMGGEGVPWVGQAPFTEERHLFANMGDGTYFHSGILAIRQAVAAGVNITYKILFNDAVAMTGGQPVDGPLTVPMLVKQLQAEGVANVVVVTDGTARPYGPADLRHVPIRHRDELDAIQRELRQLPGVSAIVYDQTCAAEKRRRRKRGLYPDPPKRVFIHEAVCEGCGDCTVHSNCVAVVPVETEFGRKRRIDQSNCNKDYSCLKGFCPSFVTIEGGRPRKGKALADEPGRFPLPPEPTLPGLASPWNLLVTGVGGTGVITIGALIGMAAHLDGKGVTVLDMTGLAQKNGSVFSHIRIAATPQDLHAVRIAAGAADAIIGGDLIVTASAEALTKMAPGRTRVVTNAAEIPTIDFLRNPDWRFSAQEMQARIRERVGEAPAEFLDATGLATRLMGDAIATNLFLLGYAWQKGWVPVSHESLMRAIELNGVAIDMNRAAFLWGRRMAHDPQAVLDFARPEAEPEARFARTLDEVIERRAAYLVDYQDEAYAERYRRLVERVRAAERALRGTPAEETPGTMPLTDAVARSYFKLLAIKDEYEVARLYCDPTFWQKLEARFEGPFEVHFHLAPPLLARPDPVTGLIAKREYGPAMRHAFALLAKMKRLRGTVLDPFARTEERRWERALITEFEGDVERVLRELDAERLALATELLALPQRIRGFGHVKRAQGEEAERRRAVLWRRWQEIGKAGATEPSAAGQPVPA</sequence>
<evidence type="ECO:0000256" key="5">
    <source>
        <dbReference type="ARBA" id="ARBA00023004"/>
    </source>
</evidence>
<dbReference type="Gene3D" id="3.40.50.970">
    <property type="match status" value="1"/>
</dbReference>
<dbReference type="Gene3D" id="3.40.920.10">
    <property type="entry name" value="Pyruvate-ferredoxin oxidoreductase, PFOR, domain III"/>
    <property type="match status" value="1"/>
</dbReference>
<organism evidence="10 11">
    <name type="scientific">Tepidiphilus baoligensis</name>
    <dbReference type="NCBI Taxonomy" id="2698687"/>
    <lineage>
        <taxon>Bacteria</taxon>
        <taxon>Pseudomonadati</taxon>
        <taxon>Pseudomonadota</taxon>
        <taxon>Hydrogenophilia</taxon>
        <taxon>Hydrogenophilales</taxon>
        <taxon>Hydrogenophilaceae</taxon>
        <taxon>Tepidiphilus</taxon>
    </lineage>
</organism>
<keyword evidence="2" id="KW-0479">Metal-binding</keyword>
<dbReference type="CDD" id="cd02008">
    <property type="entry name" value="TPP_IOR_alpha"/>
    <property type="match status" value="1"/>
</dbReference>
<dbReference type="Pfam" id="PF01558">
    <property type="entry name" value="POR"/>
    <property type="match status" value="1"/>
</dbReference>
<dbReference type="Proteomes" id="UP000669605">
    <property type="component" value="Unassembled WGS sequence"/>
</dbReference>
<dbReference type="PANTHER" id="PTHR48084:SF3">
    <property type="entry name" value="SUBUNIT OF PYRUVATE:FLAVODOXIN OXIDOREDUCTASE"/>
    <property type="match status" value="1"/>
</dbReference>
<dbReference type="NCBIfam" id="NF009589">
    <property type="entry name" value="PRK13030.1"/>
    <property type="match status" value="1"/>
</dbReference>
<evidence type="ECO:0000256" key="1">
    <source>
        <dbReference type="ARBA" id="ARBA00022448"/>
    </source>
</evidence>
<dbReference type="InterPro" id="IPR046667">
    <property type="entry name" value="DUF6537"/>
</dbReference>
<dbReference type="InterPro" id="IPR002880">
    <property type="entry name" value="Pyrv_Fd/Flavodoxin_OxRdtase_N"/>
</dbReference>
<evidence type="ECO:0000259" key="7">
    <source>
        <dbReference type="Pfam" id="PF01558"/>
    </source>
</evidence>
<feature type="domain" description="DUF6537" evidence="9">
    <location>
        <begin position="963"/>
        <end position="1169"/>
    </location>
</feature>
<dbReference type="Pfam" id="PF20169">
    <property type="entry name" value="DUF6537"/>
    <property type="match status" value="1"/>
</dbReference>
<keyword evidence="5" id="KW-0408">Iron</keyword>
<keyword evidence="6" id="KW-0411">Iron-sulfur</keyword>
<evidence type="ECO:0000256" key="3">
    <source>
        <dbReference type="ARBA" id="ARBA00022982"/>
    </source>
</evidence>
<dbReference type="InterPro" id="IPR011766">
    <property type="entry name" value="TPP_enzyme_TPP-bd"/>
</dbReference>
<evidence type="ECO:0000259" key="8">
    <source>
        <dbReference type="Pfam" id="PF02775"/>
    </source>
</evidence>
<accession>A0ABX1QNN6</accession>
<name>A0ABX1QNN6_9PROT</name>
<keyword evidence="2" id="KW-0004">4Fe-4S</keyword>
<evidence type="ECO:0000313" key="10">
    <source>
        <dbReference type="EMBL" id="NMH17014.1"/>
    </source>
</evidence>
<dbReference type="RefSeq" id="WP_169116123.1">
    <property type="nucleotide sequence ID" value="NZ_JAAAUB010000010.1"/>
</dbReference>
<evidence type="ECO:0000256" key="2">
    <source>
        <dbReference type="ARBA" id="ARBA00022485"/>
    </source>
</evidence>
<evidence type="ECO:0000259" key="9">
    <source>
        <dbReference type="Pfam" id="PF20169"/>
    </source>
</evidence>
<keyword evidence="11" id="KW-1185">Reference proteome</keyword>
<dbReference type="NCBIfam" id="NF009588">
    <property type="entry name" value="PRK13029.1"/>
    <property type="match status" value="1"/>
</dbReference>
<keyword evidence="4" id="KW-0560">Oxidoreductase</keyword>
<dbReference type="InterPro" id="IPR009014">
    <property type="entry name" value="Transketo_C/PFOR_II"/>
</dbReference>
<comment type="caution">
    <text evidence="10">The sequence shown here is derived from an EMBL/GenBank/DDBJ whole genome shotgun (WGS) entry which is preliminary data.</text>
</comment>
<dbReference type="EMBL" id="JAAAUB010000010">
    <property type="protein sequence ID" value="NMH17014.1"/>
    <property type="molecule type" value="Genomic_DNA"/>
</dbReference>
<protein>
    <submittedName>
        <fullName evidence="10">Indolepyruvate ferredoxin oxidoreductase family protein</fullName>
    </submittedName>
</protein>
<dbReference type="Pfam" id="PF02775">
    <property type="entry name" value="TPP_enzyme_C"/>
    <property type="match status" value="1"/>
</dbReference>
<dbReference type="SUPFAM" id="SSF53323">
    <property type="entry name" value="Pyruvate-ferredoxin oxidoreductase, PFOR, domain III"/>
    <property type="match status" value="1"/>
</dbReference>
<dbReference type="CDD" id="cd07034">
    <property type="entry name" value="TPP_PYR_PFOR_IOR-alpha_like"/>
    <property type="match status" value="1"/>
</dbReference>
<dbReference type="InterPro" id="IPR002869">
    <property type="entry name" value="Pyrv_flavodox_OxRed_cen"/>
</dbReference>
<evidence type="ECO:0000256" key="4">
    <source>
        <dbReference type="ARBA" id="ARBA00023002"/>
    </source>
</evidence>
<dbReference type="SUPFAM" id="SSF52518">
    <property type="entry name" value="Thiamin diphosphate-binding fold (THDP-binding)"/>
    <property type="match status" value="2"/>
</dbReference>
<evidence type="ECO:0000313" key="11">
    <source>
        <dbReference type="Proteomes" id="UP000669605"/>
    </source>
</evidence>
<evidence type="ECO:0000256" key="6">
    <source>
        <dbReference type="ARBA" id="ARBA00023014"/>
    </source>
</evidence>
<feature type="domain" description="Pyruvate/ketoisovalerate oxidoreductase catalytic" evidence="7">
    <location>
        <begin position="749"/>
        <end position="935"/>
    </location>
</feature>
<reference evidence="10 11" key="1">
    <citation type="journal article" date="2020" name="Curr. Microbiol.">
        <title>Tepidiphilus baoligensis sp. nov., a Novel Bacterium of the Family Hydrogenophilaceae Isolated from an Oil Reservoir.</title>
        <authorList>
            <person name="Zhang X."/>
            <person name="Wang G."/>
            <person name="Ma X."/>
            <person name="Yu J."/>
            <person name="You J."/>
            <person name="Xue Y."/>
            <person name="Ma Y."/>
        </authorList>
    </citation>
    <scope>NUCLEOTIDE SEQUENCE [LARGE SCALE GENOMIC DNA]</scope>
    <source>
        <strain evidence="10 11">B18-69</strain>
    </source>
</reference>
<dbReference type="InterPro" id="IPR029061">
    <property type="entry name" value="THDP-binding"/>
</dbReference>
<dbReference type="InterPro" id="IPR019752">
    <property type="entry name" value="Pyrv/ketoisovalerate_OxRed_cat"/>
</dbReference>
<keyword evidence="1" id="KW-0813">Transport</keyword>
<dbReference type="PANTHER" id="PTHR48084">
    <property type="entry name" value="2-OXOGLUTARATE OXIDOREDUCTASE SUBUNIT KORB-RELATED"/>
    <property type="match status" value="1"/>
</dbReference>
<gene>
    <name evidence="10" type="ORF">GV368_07880</name>
</gene>
<keyword evidence="3" id="KW-0249">Electron transport</keyword>
<dbReference type="SUPFAM" id="SSF52922">
    <property type="entry name" value="TK C-terminal domain-like"/>
    <property type="match status" value="1"/>
</dbReference>
<dbReference type="InterPro" id="IPR051457">
    <property type="entry name" value="2-oxoacid:Fd_oxidoreductase"/>
</dbReference>
<proteinExistence type="predicted"/>